<evidence type="ECO:0000313" key="3">
    <source>
        <dbReference type="Proteomes" id="UP000007880"/>
    </source>
</evidence>
<dbReference type="EMBL" id="AP012337">
    <property type="protein sequence ID" value="BAM01186.1"/>
    <property type="molecule type" value="Genomic_DNA"/>
</dbReference>
<feature type="domain" description="Glycosyltransferase 2-like" evidence="1">
    <location>
        <begin position="17"/>
        <end position="155"/>
    </location>
</feature>
<evidence type="ECO:0000313" key="2">
    <source>
        <dbReference type="EMBL" id="BAM01186.1"/>
    </source>
</evidence>
<dbReference type="PANTHER" id="PTHR43179">
    <property type="entry name" value="RHAMNOSYLTRANSFERASE WBBL"/>
    <property type="match status" value="1"/>
</dbReference>
<dbReference type="SUPFAM" id="SSF53448">
    <property type="entry name" value="Nucleotide-diphospho-sugar transferases"/>
    <property type="match status" value="1"/>
</dbReference>
<dbReference type="CDD" id="cd04186">
    <property type="entry name" value="GT_2_like_c"/>
    <property type="match status" value="1"/>
</dbReference>
<dbReference type="STRING" id="926550.CLDAP_31460"/>
<keyword evidence="3" id="KW-1185">Reference proteome</keyword>
<dbReference type="AlphaFoldDB" id="I0I7E8"/>
<dbReference type="InterPro" id="IPR001173">
    <property type="entry name" value="Glyco_trans_2-like"/>
</dbReference>
<proteinExistence type="predicted"/>
<organism evidence="2 3">
    <name type="scientific">Caldilinea aerophila (strain DSM 14535 / JCM 11387 / NBRC 104270 / STL-6-O1)</name>
    <dbReference type="NCBI Taxonomy" id="926550"/>
    <lineage>
        <taxon>Bacteria</taxon>
        <taxon>Bacillati</taxon>
        <taxon>Chloroflexota</taxon>
        <taxon>Caldilineae</taxon>
        <taxon>Caldilineales</taxon>
        <taxon>Caldilineaceae</taxon>
        <taxon>Caldilinea</taxon>
    </lineage>
</organism>
<dbReference type="InterPro" id="IPR029044">
    <property type="entry name" value="Nucleotide-diphossugar_trans"/>
</dbReference>
<dbReference type="PANTHER" id="PTHR43179:SF7">
    <property type="entry name" value="RHAMNOSYLTRANSFERASE WBBL"/>
    <property type="match status" value="1"/>
</dbReference>
<dbReference type="Proteomes" id="UP000007880">
    <property type="component" value="Chromosome"/>
</dbReference>
<dbReference type="Pfam" id="PF00535">
    <property type="entry name" value="Glycos_transf_2"/>
    <property type="match status" value="1"/>
</dbReference>
<dbReference type="GO" id="GO:0016740">
    <property type="term" value="F:transferase activity"/>
    <property type="evidence" value="ECO:0007669"/>
    <property type="project" value="UniProtKB-KW"/>
</dbReference>
<dbReference type="KEGG" id="cap:CLDAP_31460"/>
<evidence type="ECO:0000259" key="1">
    <source>
        <dbReference type="Pfam" id="PF00535"/>
    </source>
</evidence>
<keyword evidence="2" id="KW-0808">Transferase</keyword>
<name>I0I7E8_CALAS</name>
<accession>I0I7E8</accession>
<dbReference type="HOGENOM" id="CLU_023845_0_1_0"/>
<gene>
    <name evidence="2" type="ordered locus">CLDAP_31460</name>
</gene>
<protein>
    <submittedName>
        <fullName evidence="2">Putative glycosyltransferase</fullName>
    </submittedName>
</protein>
<sequence>MAATSDRSMQSSADLAIVILNYNTATLLRDCLRSIQASQHALHVEVIVVDNASSDESVAMVRTEFPGVRLIVNPTNIGYSAGNNVALRALGFDPQHPLPPEALPRYVLLLNPDTILPPTTLAKMVRFMDEHPTIGAAGPRVRRPDGSLDRACRRSFPTPQVSFYRMTGLSRLFPKSRRFNAYNLEYLPEESVHPVDSVVGAYMQVRREAILQVGLLDERFFMYGEDLDWAKRIKDAGWEVWYNGAVEIIHVKEAASSQSSKSRIDFYEAMWLFYQKHYRRETNWALDKAILFGIVGKGALDVGRHLWRFCTRERRLDGASPVERVNVDGR</sequence>
<dbReference type="Gene3D" id="3.90.550.10">
    <property type="entry name" value="Spore Coat Polysaccharide Biosynthesis Protein SpsA, Chain A"/>
    <property type="match status" value="1"/>
</dbReference>
<reference evidence="2 3" key="1">
    <citation type="submission" date="2012-02" db="EMBL/GenBank/DDBJ databases">
        <title>Complete genome sequence of Caldilinea aerophila DSM 14535 (= NBRC 102666).</title>
        <authorList>
            <person name="Oguchi A."/>
            <person name="Hosoyama A."/>
            <person name="Sekine M."/>
            <person name="Fukai R."/>
            <person name="Kato Y."/>
            <person name="Nakamura S."/>
            <person name="Hanada S."/>
            <person name="Yamazaki S."/>
            <person name="Fujita N."/>
        </authorList>
    </citation>
    <scope>NUCLEOTIDE SEQUENCE [LARGE SCALE GENOMIC DNA]</scope>
    <source>
        <strain evidence="3">DSM 14535 / JCM 11387 / NBRC 104270 / STL-6-O1</strain>
    </source>
</reference>
<dbReference type="eggNOG" id="COG1216">
    <property type="taxonomic scope" value="Bacteria"/>
</dbReference>